<gene>
    <name evidence="8" type="ORF">BSAL_34365</name>
</gene>
<evidence type="ECO:0000256" key="1">
    <source>
        <dbReference type="ARBA" id="ARBA00004127"/>
    </source>
</evidence>
<dbReference type="GO" id="GO:0005464">
    <property type="term" value="F:UDP-xylose transmembrane transporter activity"/>
    <property type="evidence" value="ECO:0007669"/>
    <property type="project" value="TreeGrafter"/>
</dbReference>
<keyword evidence="3" id="KW-0762">Sugar transport</keyword>
<feature type="transmembrane region" description="Helical" evidence="7">
    <location>
        <begin position="93"/>
        <end position="114"/>
    </location>
</feature>
<evidence type="ECO:0000313" key="9">
    <source>
        <dbReference type="Proteomes" id="UP000051952"/>
    </source>
</evidence>
<feature type="transmembrane region" description="Helical" evidence="7">
    <location>
        <begin position="226"/>
        <end position="244"/>
    </location>
</feature>
<keyword evidence="5 7" id="KW-1133">Transmembrane helix</keyword>
<dbReference type="AlphaFoldDB" id="A0A0S4JTD4"/>
<evidence type="ECO:0000256" key="2">
    <source>
        <dbReference type="ARBA" id="ARBA00022448"/>
    </source>
</evidence>
<protein>
    <submittedName>
        <fullName evidence="8">Membrane-associated protein, putative</fullName>
    </submittedName>
</protein>
<evidence type="ECO:0000256" key="7">
    <source>
        <dbReference type="SAM" id="Phobius"/>
    </source>
</evidence>
<keyword evidence="9" id="KW-1185">Reference proteome</keyword>
<keyword evidence="4 7" id="KW-0812">Transmembrane</keyword>
<feature type="transmembrane region" description="Helical" evidence="7">
    <location>
        <begin position="273"/>
        <end position="295"/>
    </location>
</feature>
<evidence type="ECO:0000256" key="5">
    <source>
        <dbReference type="ARBA" id="ARBA00022989"/>
    </source>
</evidence>
<keyword evidence="6 7" id="KW-0472">Membrane</keyword>
<dbReference type="EMBL" id="CYKH01001973">
    <property type="protein sequence ID" value="CUG91834.1"/>
    <property type="molecule type" value="Genomic_DNA"/>
</dbReference>
<dbReference type="Proteomes" id="UP000051952">
    <property type="component" value="Unassembled WGS sequence"/>
</dbReference>
<feature type="transmembrane region" description="Helical" evidence="7">
    <location>
        <begin position="66"/>
        <end position="87"/>
    </location>
</feature>
<keyword evidence="2" id="KW-0813">Transport</keyword>
<dbReference type="OMA" id="NPFTGWH"/>
<proteinExistence type="predicted"/>
<evidence type="ECO:0000256" key="4">
    <source>
        <dbReference type="ARBA" id="ARBA00022692"/>
    </source>
</evidence>
<dbReference type="PANTHER" id="PTHR10778">
    <property type="entry name" value="SOLUTE CARRIER FAMILY 35 MEMBER B"/>
    <property type="match status" value="1"/>
</dbReference>
<dbReference type="VEuPathDB" id="TriTrypDB:BSAL_34365"/>
<evidence type="ECO:0000256" key="6">
    <source>
        <dbReference type="ARBA" id="ARBA00023136"/>
    </source>
</evidence>
<dbReference type="InterPro" id="IPR037185">
    <property type="entry name" value="EmrE-like"/>
</dbReference>
<dbReference type="GO" id="GO:0000139">
    <property type="term" value="C:Golgi membrane"/>
    <property type="evidence" value="ECO:0007669"/>
    <property type="project" value="TreeGrafter"/>
</dbReference>
<evidence type="ECO:0000256" key="3">
    <source>
        <dbReference type="ARBA" id="ARBA00022597"/>
    </source>
</evidence>
<feature type="transmembrane region" description="Helical" evidence="7">
    <location>
        <begin position="330"/>
        <end position="349"/>
    </location>
</feature>
<evidence type="ECO:0000313" key="8">
    <source>
        <dbReference type="EMBL" id="CUG91834.1"/>
    </source>
</evidence>
<dbReference type="SUPFAM" id="SSF103481">
    <property type="entry name" value="Multidrug resistance efflux transporter EmrE"/>
    <property type="match status" value="1"/>
</dbReference>
<name>A0A0S4JTD4_BODSA</name>
<feature type="transmembrane region" description="Helical" evidence="7">
    <location>
        <begin position="121"/>
        <end position="139"/>
    </location>
</feature>
<dbReference type="PANTHER" id="PTHR10778:SF4">
    <property type="entry name" value="NUCLEOTIDE SUGAR TRANSPORTER SLC35B4"/>
    <property type="match status" value="1"/>
</dbReference>
<feature type="transmembrane region" description="Helical" evidence="7">
    <location>
        <begin position="30"/>
        <end position="54"/>
    </location>
</feature>
<dbReference type="InterPro" id="IPR013657">
    <property type="entry name" value="SCL35B1-4/HUT1"/>
</dbReference>
<organism evidence="8 9">
    <name type="scientific">Bodo saltans</name>
    <name type="common">Flagellated protozoan</name>
    <dbReference type="NCBI Taxonomy" id="75058"/>
    <lineage>
        <taxon>Eukaryota</taxon>
        <taxon>Discoba</taxon>
        <taxon>Euglenozoa</taxon>
        <taxon>Kinetoplastea</taxon>
        <taxon>Metakinetoplastina</taxon>
        <taxon>Eubodonida</taxon>
        <taxon>Bodonidae</taxon>
        <taxon>Bodo</taxon>
    </lineage>
</organism>
<feature type="transmembrane region" description="Helical" evidence="7">
    <location>
        <begin position="186"/>
        <end position="205"/>
    </location>
</feature>
<dbReference type="GO" id="GO:0005789">
    <property type="term" value="C:endoplasmic reticulum membrane"/>
    <property type="evidence" value="ECO:0007669"/>
    <property type="project" value="TreeGrafter"/>
</dbReference>
<dbReference type="Pfam" id="PF08449">
    <property type="entry name" value="UAA"/>
    <property type="match status" value="2"/>
</dbReference>
<feature type="transmembrane region" description="Helical" evidence="7">
    <location>
        <begin position="307"/>
        <end position="324"/>
    </location>
</feature>
<accession>A0A0S4JTD4</accession>
<sequence length="370" mass="40326">MPTLNAVSSVFCGCQVNVWALEVLLTENAGIGYGLTFLQFISVSLLSFPLVFSVRHRQFRPRQLDNTLSIVICILFFLSSTLNNAVFQYNLPIPVHTTFRSSSLVINMVLGAIVFRRRYSIQQVLCALAITLGVIVLLLESGKRSIDEAAATALANSTNTYQNGDGAVAVEDAAAVAVQAAADVQWLGVGMLSLAMVFSTLMGLLQDKMMRLAKDKEVARTRMIEAGISGGLAPSAVWAESVFYNHALSAPLYFFDAQRLQNELEVLSSSSHVMAMVALNCATQYVCVVGVYRLVHRTSSFTVNLVLTLRKFMSILVSVFYFGHASKFGWIEWAAIVLVAIAGLAYPLVPKPSDEKGAVALEVDHKSKKE</sequence>
<dbReference type="OrthoDB" id="999962at2759"/>
<comment type="subcellular location">
    <subcellularLocation>
        <location evidence="1">Endomembrane system</location>
        <topology evidence="1">Multi-pass membrane protein</topology>
    </subcellularLocation>
</comment>
<dbReference type="GO" id="GO:0005462">
    <property type="term" value="F:UDP-N-acetylglucosamine transmembrane transporter activity"/>
    <property type="evidence" value="ECO:0007669"/>
    <property type="project" value="TreeGrafter"/>
</dbReference>
<reference evidence="9" key="1">
    <citation type="submission" date="2015-09" db="EMBL/GenBank/DDBJ databases">
        <authorList>
            <consortium name="Pathogen Informatics"/>
        </authorList>
    </citation>
    <scope>NUCLEOTIDE SEQUENCE [LARGE SCALE GENOMIC DNA]</scope>
    <source>
        <strain evidence="9">Lake Konstanz</strain>
    </source>
</reference>